<dbReference type="EC" id="3.2.1.89" evidence="4"/>
<keyword evidence="6" id="KW-1185">Reference proteome</keyword>
<dbReference type="InterPro" id="IPR011683">
    <property type="entry name" value="Glyco_hydro_53"/>
</dbReference>
<evidence type="ECO:0000256" key="4">
    <source>
        <dbReference type="RuleBase" id="RU361192"/>
    </source>
</evidence>
<evidence type="ECO:0000256" key="2">
    <source>
        <dbReference type="ARBA" id="ARBA00022801"/>
    </source>
</evidence>
<keyword evidence="2 4" id="KW-0378">Hydrolase</keyword>
<comment type="catalytic activity">
    <reaction evidence="4">
        <text>The enzyme specifically hydrolyzes (1-&gt;4)-beta-D-galactosidic linkages in type I arabinogalactans.</text>
        <dbReference type="EC" id="3.2.1.89"/>
    </reaction>
</comment>
<name>A0A4P6YG90_9FLAO</name>
<proteinExistence type="inferred from homology"/>
<reference evidence="6" key="1">
    <citation type="submission" date="2019-03" db="EMBL/GenBank/DDBJ databases">
        <title>Flavobacterium sp.</title>
        <authorList>
            <person name="Kim H."/>
        </authorList>
    </citation>
    <scope>NUCLEOTIDE SEQUENCE [LARGE SCALE GENOMIC DNA]</scope>
    <source>
        <strain evidence="6">GS13</strain>
    </source>
</reference>
<dbReference type="Pfam" id="PF07745">
    <property type="entry name" value="Glyco_hydro_53"/>
    <property type="match status" value="1"/>
</dbReference>
<evidence type="ECO:0000313" key="5">
    <source>
        <dbReference type="EMBL" id="QBN19570.1"/>
    </source>
</evidence>
<dbReference type="PANTHER" id="PTHR34983:SF2">
    <property type="entry name" value="ENDO-BETA-1,4-GALACTANASE"/>
    <property type="match status" value="1"/>
</dbReference>
<evidence type="ECO:0000256" key="1">
    <source>
        <dbReference type="ARBA" id="ARBA00010687"/>
    </source>
</evidence>
<dbReference type="GO" id="GO:0031218">
    <property type="term" value="F:arabinogalactan endo-1,4-beta-galactosidase activity"/>
    <property type="evidence" value="ECO:0007669"/>
    <property type="project" value="UniProtKB-EC"/>
</dbReference>
<comment type="similarity">
    <text evidence="1 4">Belongs to the glycosyl hydrolase 53 family.</text>
</comment>
<dbReference type="GO" id="GO:0045490">
    <property type="term" value="P:pectin catabolic process"/>
    <property type="evidence" value="ECO:0007669"/>
    <property type="project" value="TreeGrafter"/>
</dbReference>
<feature type="chain" id="PRO_5021038733" description="Arabinogalactan endo-beta-1,4-galactanase" evidence="4">
    <location>
        <begin position="26"/>
        <end position="405"/>
    </location>
</feature>
<dbReference type="GO" id="GO:0015926">
    <property type="term" value="F:glucosidase activity"/>
    <property type="evidence" value="ECO:0007669"/>
    <property type="project" value="InterPro"/>
</dbReference>
<feature type="signal peptide" evidence="4">
    <location>
        <begin position="1"/>
        <end position="25"/>
    </location>
</feature>
<protein>
    <recommendedName>
        <fullName evidence="4">Arabinogalactan endo-beta-1,4-galactanase</fullName>
        <ecNumber evidence="4">3.2.1.89</ecNumber>
    </recommendedName>
</protein>
<dbReference type="KEGG" id="fnk:E1750_12430"/>
<evidence type="ECO:0000313" key="6">
    <source>
        <dbReference type="Proteomes" id="UP000291124"/>
    </source>
</evidence>
<dbReference type="Gene3D" id="3.20.20.80">
    <property type="entry name" value="Glycosidases"/>
    <property type="match status" value="1"/>
</dbReference>
<dbReference type="OrthoDB" id="9768786at2"/>
<sequence length="405" mass="45484">MFAKSRIIQVIVLLTLLAQYGCSMENPIPTPTTYIPKPSNVFYKGTYMAYVAHQETYGGVVFKENGVPKDAFKSIADHGGNIARLRIDMPPYKSSYTKGYADVDFGSPEKVKIQMQRAKNAGLKTLLTFGYQSMALEDAQRLNSYVAPLAWQSIATDVEKLKEAVYVHTTTVLEEYIKAGLIPEIVAIGNETNERFLEPNLKESDLPAYSVVRSVKLLNAGTKAVRDLNKKYGLNIKIACHIFDAASLKFWLKSHVSNGLDFDIMAISHYHAWHSLGDFKSWTEVIGFVKTTYQKDFLIMETAQLFRTGGNDAHVDILGVENIPAGYVNPPTTNTQKKYMKDFGQELYNAGGIGIIYWGGEWVGSKTLIFPDQYGAGSSWENKAFWDFNYNLHDGVNWMNEIIQK</sequence>
<evidence type="ECO:0000256" key="3">
    <source>
        <dbReference type="ARBA" id="ARBA00023295"/>
    </source>
</evidence>
<accession>A0A4P6YG90</accession>
<organism evidence="5 6">
    <name type="scientific">Flavobacterium nackdongense</name>
    <dbReference type="NCBI Taxonomy" id="2547394"/>
    <lineage>
        <taxon>Bacteria</taxon>
        <taxon>Pseudomonadati</taxon>
        <taxon>Bacteroidota</taxon>
        <taxon>Flavobacteriia</taxon>
        <taxon>Flavobacteriales</taxon>
        <taxon>Flavobacteriaceae</taxon>
        <taxon>Flavobacterium</taxon>
    </lineage>
</organism>
<dbReference type="InterPro" id="IPR017853">
    <property type="entry name" value="GH"/>
</dbReference>
<dbReference type="AlphaFoldDB" id="A0A4P6YG90"/>
<dbReference type="Proteomes" id="UP000291124">
    <property type="component" value="Chromosome"/>
</dbReference>
<gene>
    <name evidence="5" type="ORF">E1750_12430</name>
</gene>
<keyword evidence="3 4" id="KW-0326">Glycosidase</keyword>
<dbReference type="PANTHER" id="PTHR34983">
    <property type="entry name" value="ARABINOGALACTAN ENDO-BETA-1,4-GALACTANASE A"/>
    <property type="match status" value="1"/>
</dbReference>
<keyword evidence="4" id="KW-0732">Signal</keyword>
<dbReference type="SUPFAM" id="SSF51445">
    <property type="entry name" value="(Trans)glycosidases"/>
    <property type="match status" value="1"/>
</dbReference>
<dbReference type="EMBL" id="CP037933">
    <property type="protein sequence ID" value="QBN19570.1"/>
    <property type="molecule type" value="Genomic_DNA"/>
</dbReference>
<dbReference type="RefSeq" id="WP_133277087.1">
    <property type="nucleotide sequence ID" value="NZ_CP037933.1"/>
</dbReference>